<dbReference type="EMBL" id="JAWSTH010000045">
    <property type="protein sequence ID" value="MDW5595998.1"/>
    <property type="molecule type" value="Genomic_DNA"/>
</dbReference>
<feature type="domain" description="Beta-lactamase-related" evidence="2">
    <location>
        <begin position="52"/>
        <end position="369"/>
    </location>
</feature>
<dbReference type="PANTHER" id="PTHR43283:SF18">
    <property type="match status" value="1"/>
</dbReference>
<dbReference type="InterPro" id="IPR050789">
    <property type="entry name" value="Diverse_Enzym_Activities"/>
</dbReference>
<accession>A0ABU4HRR5</accession>
<dbReference type="Gene3D" id="3.40.710.10">
    <property type="entry name" value="DD-peptidase/beta-lactamase superfamily"/>
    <property type="match status" value="1"/>
</dbReference>
<dbReference type="Pfam" id="PF00144">
    <property type="entry name" value="Beta-lactamase"/>
    <property type="match status" value="1"/>
</dbReference>
<reference evidence="3 4" key="2">
    <citation type="submission" date="2023-10" db="EMBL/GenBank/DDBJ databases">
        <authorList>
            <person name="Han X.F."/>
        </authorList>
    </citation>
    <scope>NUCLEOTIDE SEQUENCE [LARGE SCALE GENOMIC DNA]</scope>
    <source>
        <strain evidence="3 4">KCTC 39840</strain>
    </source>
</reference>
<comment type="caution">
    <text evidence="3">The sequence shown here is derived from an EMBL/GenBank/DDBJ whole genome shotgun (WGS) entry which is preliminary data.</text>
</comment>
<feature type="signal peptide" evidence="1">
    <location>
        <begin position="1"/>
        <end position="32"/>
    </location>
</feature>
<dbReference type="RefSeq" id="WP_318598350.1">
    <property type="nucleotide sequence ID" value="NZ_JAWSTH010000045.1"/>
</dbReference>
<dbReference type="InterPro" id="IPR012338">
    <property type="entry name" value="Beta-lactam/transpept-like"/>
</dbReference>
<protein>
    <submittedName>
        <fullName evidence="3">Serine hydrolase domain-containing protein</fullName>
        <ecNumber evidence="3">3.1.1.103</ecNumber>
    </submittedName>
</protein>
<evidence type="ECO:0000313" key="4">
    <source>
        <dbReference type="Proteomes" id="UP001284601"/>
    </source>
</evidence>
<evidence type="ECO:0000313" key="3">
    <source>
        <dbReference type="EMBL" id="MDW5595998.1"/>
    </source>
</evidence>
<dbReference type="EC" id="3.1.1.103" evidence="3"/>
<keyword evidence="1" id="KW-0732">Signal</keyword>
<dbReference type="PANTHER" id="PTHR43283">
    <property type="entry name" value="BETA-LACTAMASE-RELATED"/>
    <property type="match status" value="1"/>
</dbReference>
<name>A0ABU4HRR5_9ACTN</name>
<dbReference type="GO" id="GO:0016787">
    <property type="term" value="F:hydrolase activity"/>
    <property type="evidence" value="ECO:0007669"/>
    <property type="project" value="UniProtKB-KW"/>
</dbReference>
<evidence type="ECO:0000259" key="2">
    <source>
        <dbReference type="Pfam" id="PF00144"/>
    </source>
</evidence>
<sequence length="390" mass="40920">MNRFPRRTSHLPAALPLAAAALAVAAPVAALAAPTALAAQPADAAAVQRGLERLVAARDGPPGAIATLHRDGRTTVLRAGRANVKRPGAPRIGDHMRIASIAKAFSGAVALHLVQEGRLSLDDTIGSRLPSLPAAWSAVTIRQLLNHTSGVPDYTRSAAFARQATDDPRGYVAPEQIVDWVRADGLVFAPGSRYEYSNTDNIVVGLIAQAVTGRPYATLLREIVFGPARLRATSFPTRVALPAPFIHGYVVAGEPRPLDVSTFLSPSGAWASGAIVATPRDLGSFIRHDLGGTFFGAEQRREQHRFVTGSSSPPGPGANAAGLALFRYTTRCGTVYGHTGNFPGYVQWAAASADGSRSVTTSLNIPAPTGRLLRQLRAVQTTAVCALLKG</sequence>
<keyword evidence="4" id="KW-1185">Reference proteome</keyword>
<evidence type="ECO:0000256" key="1">
    <source>
        <dbReference type="SAM" id="SignalP"/>
    </source>
</evidence>
<proteinExistence type="predicted"/>
<dbReference type="SUPFAM" id="SSF56601">
    <property type="entry name" value="beta-lactamase/transpeptidase-like"/>
    <property type="match status" value="1"/>
</dbReference>
<feature type="chain" id="PRO_5047140759" evidence="1">
    <location>
        <begin position="33"/>
        <end position="390"/>
    </location>
</feature>
<keyword evidence="3" id="KW-0378">Hydrolase</keyword>
<dbReference type="InterPro" id="IPR001466">
    <property type="entry name" value="Beta-lactam-related"/>
</dbReference>
<gene>
    <name evidence="3" type="ORF">R7226_16735</name>
</gene>
<reference evidence="4" key="1">
    <citation type="submission" date="2023-07" db="EMBL/GenBank/DDBJ databases">
        <title>Conexibacter stalactiti sp. nov., isolated from stalactites in a lava cave and emended description of the genus Conexibacter.</title>
        <authorList>
            <person name="Lee S.D."/>
        </authorList>
    </citation>
    <scope>NUCLEOTIDE SEQUENCE [LARGE SCALE GENOMIC DNA]</scope>
    <source>
        <strain evidence="4">KCTC 39840</strain>
    </source>
</reference>
<organism evidence="3 4">
    <name type="scientific">Conexibacter stalactiti</name>
    <dbReference type="NCBI Taxonomy" id="1940611"/>
    <lineage>
        <taxon>Bacteria</taxon>
        <taxon>Bacillati</taxon>
        <taxon>Actinomycetota</taxon>
        <taxon>Thermoleophilia</taxon>
        <taxon>Solirubrobacterales</taxon>
        <taxon>Conexibacteraceae</taxon>
        <taxon>Conexibacter</taxon>
    </lineage>
</organism>
<dbReference type="Proteomes" id="UP001284601">
    <property type="component" value="Unassembled WGS sequence"/>
</dbReference>